<evidence type="ECO:0000313" key="15">
    <source>
        <dbReference type="EMBL" id="KAG8560660.1"/>
    </source>
</evidence>
<evidence type="ECO:0000256" key="10">
    <source>
        <dbReference type="ARBA" id="ARBA00023163"/>
    </source>
</evidence>
<feature type="domain" description="C2H2-type" evidence="14">
    <location>
        <begin position="615"/>
        <end position="642"/>
    </location>
</feature>
<comment type="subcellular location">
    <subcellularLocation>
        <location evidence="2">Nucleus</location>
    </subcellularLocation>
</comment>
<dbReference type="GO" id="GO:0008270">
    <property type="term" value="F:zinc ion binding"/>
    <property type="evidence" value="ECO:0007669"/>
    <property type="project" value="UniProtKB-KW"/>
</dbReference>
<dbReference type="Proteomes" id="UP000824782">
    <property type="component" value="Unassembled WGS sequence"/>
</dbReference>
<feature type="domain" description="C2H2-type" evidence="14">
    <location>
        <begin position="463"/>
        <end position="490"/>
    </location>
</feature>
<keyword evidence="16" id="KW-1185">Reference proteome</keyword>
<evidence type="ECO:0000256" key="4">
    <source>
        <dbReference type="ARBA" id="ARBA00022723"/>
    </source>
</evidence>
<feature type="region of interest" description="Disordered" evidence="13">
    <location>
        <begin position="544"/>
        <end position="580"/>
    </location>
</feature>
<evidence type="ECO:0000259" key="14">
    <source>
        <dbReference type="PROSITE" id="PS50157"/>
    </source>
</evidence>
<dbReference type="FunFam" id="3.30.160.60:FF:000145">
    <property type="entry name" value="Zinc finger protein 574"/>
    <property type="match status" value="1"/>
</dbReference>
<feature type="compositionally biased region" description="Polar residues" evidence="13">
    <location>
        <begin position="545"/>
        <end position="555"/>
    </location>
</feature>
<evidence type="ECO:0000256" key="11">
    <source>
        <dbReference type="ARBA" id="ARBA00023242"/>
    </source>
</evidence>
<dbReference type="EMBL" id="WNYA01000007">
    <property type="protein sequence ID" value="KAG8560659.1"/>
    <property type="molecule type" value="Genomic_DNA"/>
</dbReference>
<evidence type="ECO:0000256" key="1">
    <source>
        <dbReference type="ARBA" id="ARBA00003767"/>
    </source>
</evidence>
<dbReference type="PROSITE" id="PS50157">
    <property type="entry name" value="ZINC_FINGER_C2H2_2"/>
    <property type="match status" value="11"/>
</dbReference>
<evidence type="ECO:0000313" key="16">
    <source>
        <dbReference type="Proteomes" id="UP000824782"/>
    </source>
</evidence>
<dbReference type="PROSITE" id="PS00028">
    <property type="entry name" value="ZINC_FINGER_C2H2_1"/>
    <property type="match status" value="10"/>
</dbReference>
<dbReference type="InterPro" id="IPR013087">
    <property type="entry name" value="Znf_C2H2_type"/>
</dbReference>
<comment type="similarity">
    <text evidence="3">Belongs to the krueppel C2H2-type zinc-finger protein family.</text>
</comment>
<comment type="function">
    <text evidence="1">May be involved in transcriptional regulation.</text>
</comment>
<feature type="domain" description="C2H2-type" evidence="14">
    <location>
        <begin position="54"/>
        <end position="77"/>
    </location>
</feature>
<protein>
    <recommendedName>
        <fullName evidence="14">C2H2-type domain-containing protein</fullName>
    </recommendedName>
</protein>
<keyword evidence="4" id="KW-0479">Metal-binding</keyword>
<evidence type="ECO:0000256" key="13">
    <source>
        <dbReference type="SAM" id="MobiDB-lite"/>
    </source>
</evidence>
<feature type="domain" description="C2H2-type" evidence="14">
    <location>
        <begin position="159"/>
        <end position="186"/>
    </location>
</feature>
<dbReference type="AlphaFoldDB" id="A0AAV7AMM7"/>
<dbReference type="GO" id="GO:0000977">
    <property type="term" value="F:RNA polymerase II transcription regulatory region sequence-specific DNA binding"/>
    <property type="evidence" value="ECO:0007669"/>
    <property type="project" value="TreeGrafter"/>
</dbReference>
<dbReference type="FunFam" id="3.30.160.60:FF:000100">
    <property type="entry name" value="Zinc finger 45-like"/>
    <property type="match status" value="1"/>
</dbReference>
<dbReference type="FunFam" id="3.30.160.60:FF:000624">
    <property type="entry name" value="zinc finger protein 697"/>
    <property type="match status" value="2"/>
</dbReference>
<gene>
    <name evidence="15" type="ORF">GDO81_015069</name>
</gene>
<feature type="domain" description="C2H2-type" evidence="14">
    <location>
        <begin position="435"/>
        <end position="462"/>
    </location>
</feature>
<accession>A0AAV7AMM7</accession>
<proteinExistence type="inferred from homology"/>
<keyword evidence="9" id="KW-0238">DNA-binding</keyword>
<keyword evidence="11" id="KW-0539">Nucleus</keyword>
<dbReference type="PANTHER" id="PTHR24379:SF127">
    <property type="entry name" value="BLOODY FINGERS-RELATED"/>
    <property type="match status" value="1"/>
</dbReference>
<organism evidence="15 16">
    <name type="scientific">Engystomops pustulosus</name>
    <name type="common">Tungara frog</name>
    <name type="synonym">Physalaemus pustulosus</name>
    <dbReference type="NCBI Taxonomy" id="76066"/>
    <lineage>
        <taxon>Eukaryota</taxon>
        <taxon>Metazoa</taxon>
        <taxon>Chordata</taxon>
        <taxon>Craniata</taxon>
        <taxon>Vertebrata</taxon>
        <taxon>Euteleostomi</taxon>
        <taxon>Amphibia</taxon>
        <taxon>Batrachia</taxon>
        <taxon>Anura</taxon>
        <taxon>Neobatrachia</taxon>
        <taxon>Hyloidea</taxon>
        <taxon>Leptodactylidae</taxon>
        <taxon>Leiuperinae</taxon>
        <taxon>Engystomops</taxon>
    </lineage>
</organism>
<evidence type="ECO:0000256" key="12">
    <source>
        <dbReference type="PROSITE-ProRule" id="PRU00042"/>
    </source>
</evidence>
<evidence type="ECO:0000256" key="5">
    <source>
        <dbReference type="ARBA" id="ARBA00022737"/>
    </source>
</evidence>
<evidence type="ECO:0000256" key="7">
    <source>
        <dbReference type="ARBA" id="ARBA00022833"/>
    </source>
</evidence>
<feature type="domain" description="C2H2-type" evidence="14">
    <location>
        <begin position="587"/>
        <end position="614"/>
    </location>
</feature>
<dbReference type="PANTHER" id="PTHR24379">
    <property type="entry name" value="KRAB AND ZINC FINGER DOMAIN-CONTAINING"/>
    <property type="match status" value="1"/>
</dbReference>
<evidence type="ECO:0000256" key="9">
    <source>
        <dbReference type="ARBA" id="ARBA00023125"/>
    </source>
</evidence>
<keyword evidence="10" id="KW-0804">Transcription</keyword>
<dbReference type="InterPro" id="IPR036236">
    <property type="entry name" value="Znf_C2H2_sf"/>
</dbReference>
<sequence>MPSIPEKMLRSQQYRNHMKAPRRRPYCCDTCLKQFETPSKLARHCLSHTGQKPFPCPDCGKTFRQLVHLERHAVTHTLPFECNICHRHFKNSETFTKHQKLHRPKPVKEVRSKKSSRRSVFSLPLHCFGCQKTFLSEEKRLHHRCNFMNVRAVRIPQSWGCDLCDKVFPTRSKLERHLMSHTDQRPFACALCGKAFRQKTHLKIHQLTHSQEKPFQCAQCPKSFKLPEKLLRHQQTHTRPPKARNVEIHPKCEPLQVKQEADEGYTVVIIPFHCSSCGQYFEKQENLDNHHCLVQTPVTSTRTTYNSEIVTNTQVLGDEIPQDVPAPFGKLLKVEPVDESGQVDTMEEETQRLDVSKNLFQKKNGIGQMETQMKIEGYLQHQQLGMNFQGLLEHNNGVTIGGTYHTYDQRQHGVESHSLHQFLQGAQGVALRKVVKCDQCNKMFSTMSKLRRHYLIHTGQKPFTCGECRKTFRQSAHLKRHLVTHVQKVTALRSQDALDGYHSTFCQEPATNLTLSQHCYDATLKSEDKEIPILVPEIKVESESTDLSSVSQKQGTPKKSRVGVSHGRSAKCHRERPPRTPVVPKSYKCNECSKIFFTPSKLERHNLMHAGKKPFQCSECGKSFRQDPHLKRHMMTHDRVKK</sequence>
<dbReference type="Gene3D" id="3.30.160.60">
    <property type="entry name" value="Classic Zinc Finger"/>
    <property type="match status" value="9"/>
</dbReference>
<dbReference type="GO" id="GO:0000981">
    <property type="term" value="F:DNA-binding transcription factor activity, RNA polymerase II-specific"/>
    <property type="evidence" value="ECO:0007669"/>
    <property type="project" value="TreeGrafter"/>
</dbReference>
<dbReference type="FunFam" id="3.30.160.60:FF:000966">
    <property type="entry name" value="ZFP90 zinc finger protein"/>
    <property type="match status" value="1"/>
</dbReference>
<dbReference type="GO" id="GO:0005634">
    <property type="term" value="C:nucleus"/>
    <property type="evidence" value="ECO:0007669"/>
    <property type="project" value="UniProtKB-SubCell"/>
</dbReference>
<feature type="domain" description="C2H2-type" evidence="14">
    <location>
        <begin position="80"/>
        <end position="102"/>
    </location>
</feature>
<dbReference type="Pfam" id="PF00096">
    <property type="entry name" value="zf-C2H2"/>
    <property type="match status" value="9"/>
</dbReference>
<dbReference type="SMART" id="SM00355">
    <property type="entry name" value="ZnF_C2H2"/>
    <property type="match status" value="11"/>
</dbReference>
<dbReference type="FunFam" id="3.30.160.60:FF:002343">
    <property type="entry name" value="Zinc finger protein 33A"/>
    <property type="match status" value="1"/>
</dbReference>
<keyword evidence="6 12" id="KW-0863">Zinc-finger</keyword>
<feature type="domain" description="C2H2-type" evidence="14">
    <location>
        <begin position="26"/>
        <end position="53"/>
    </location>
</feature>
<feature type="domain" description="C2H2-type" evidence="14">
    <location>
        <begin position="215"/>
        <end position="242"/>
    </location>
</feature>
<evidence type="ECO:0000256" key="8">
    <source>
        <dbReference type="ARBA" id="ARBA00023015"/>
    </source>
</evidence>
<dbReference type="EMBL" id="WNYA01000007">
    <property type="protein sequence ID" value="KAG8560660.1"/>
    <property type="molecule type" value="Genomic_DNA"/>
</dbReference>
<feature type="domain" description="C2H2-type" evidence="14">
    <location>
        <begin position="272"/>
        <end position="296"/>
    </location>
</feature>
<keyword evidence="8" id="KW-0805">Transcription regulation</keyword>
<evidence type="ECO:0000256" key="3">
    <source>
        <dbReference type="ARBA" id="ARBA00006991"/>
    </source>
</evidence>
<feature type="domain" description="C2H2-type" evidence="14">
    <location>
        <begin position="187"/>
        <end position="214"/>
    </location>
</feature>
<keyword evidence="7" id="KW-0862">Zinc</keyword>
<name>A0AAV7AMM7_ENGPU</name>
<evidence type="ECO:0000256" key="2">
    <source>
        <dbReference type="ARBA" id="ARBA00004123"/>
    </source>
</evidence>
<keyword evidence="5" id="KW-0677">Repeat</keyword>
<dbReference type="SUPFAM" id="SSF57667">
    <property type="entry name" value="beta-beta-alpha zinc fingers"/>
    <property type="match status" value="5"/>
</dbReference>
<comment type="caution">
    <text evidence="15">The sequence shown here is derived from an EMBL/GenBank/DDBJ whole genome shotgun (WGS) entry which is preliminary data.</text>
</comment>
<reference evidence="15" key="1">
    <citation type="thesis" date="2020" institute="ProQuest LLC" country="789 East Eisenhower Parkway, Ann Arbor, MI, USA">
        <title>Comparative Genomics and Chromosome Evolution.</title>
        <authorList>
            <person name="Mudd A.B."/>
        </authorList>
    </citation>
    <scope>NUCLEOTIDE SEQUENCE</scope>
    <source>
        <strain evidence="15">237g6f4</strain>
        <tissue evidence="15">Blood</tissue>
    </source>
</reference>
<evidence type="ECO:0000256" key="6">
    <source>
        <dbReference type="ARBA" id="ARBA00022771"/>
    </source>
</evidence>